<evidence type="ECO:0000259" key="7">
    <source>
        <dbReference type="Pfam" id="PF14464"/>
    </source>
</evidence>
<name>A0A285TY64_9PROT</name>
<evidence type="ECO:0000256" key="3">
    <source>
        <dbReference type="ARBA" id="ARBA00022801"/>
    </source>
</evidence>
<dbReference type="Pfam" id="PF14464">
    <property type="entry name" value="Prok-JAB"/>
    <property type="match status" value="1"/>
</dbReference>
<evidence type="ECO:0000256" key="1">
    <source>
        <dbReference type="ARBA" id="ARBA00022670"/>
    </source>
</evidence>
<dbReference type="InterPro" id="IPR028090">
    <property type="entry name" value="JAB_dom_prok"/>
</dbReference>
<dbReference type="InterPro" id="IPR032865">
    <property type="entry name" value="Prok-E2_A"/>
</dbReference>
<reference evidence="8 9" key="1">
    <citation type="submission" date="2017-08" db="EMBL/GenBank/DDBJ databases">
        <authorList>
            <person name="de Groot N.N."/>
        </authorList>
    </citation>
    <scope>NUCLEOTIDE SEQUENCE [LARGE SCALE GENOMIC DNA]</scope>
    <source>
        <strain evidence="8 9">USBA 78</strain>
    </source>
</reference>
<keyword evidence="4" id="KW-0862">Zinc</keyword>
<keyword evidence="1" id="KW-0645">Protease</keyword>
<dbReference type="GO" id="GO:0008237">
    <property type="term" value="F:metallopeptidase activity"/>
    <property type="evidence" value="ECO:0007669"/>
    <property type="project" value="UniProtKB-KW"/>
</dbReference>
<dbReference type="RefSeq" id="WP_170954237.1">
    <property type="nucleotide sequence ID" value="NZ_OBMM01000013.1"/>
</dbReference>
<dbReference type="Gene3D" id="3.40.50.720">
    <property type="entry name" value="NAD(P)-binding Rossmann-like Domain"/>
    <property type="match status" value="1"/>
</dbReference>
<accession>A0A285TY64</accession>
<dbReference type="SUPFAM" id="SSF102712">
    <property type="entry name" value="JAB1/MPN domain"/>
    <property type="match status" value="1"/>
</dbReference>
<gene>
    <name evidence="8" type="ORF">SAMN05428964_1134</name>
</gene>
<feature type="domain" description="THIF-type NAD/FAD binding fold" evidence="6">
    <location>
        <begin position="349"/>
        <end position="448"/>
    </location>
</feature>
<feature type="domain" description="JAB" evidence="7">
    <location>
        <begin position="619"/>
        <end position="743"/>
    </location>
</feature>
<dbReference type="InterPro" id="IPR035985">
    <property type="entry name" value="Ubiquitin-activating_enz"/>
</dbReference>
<dbReference type="Pfam" id="PF14457">
    <property type="entry name" value="Prok-E2_A"/>
    <property type="match status" value="1"/>
</dbReference>
<dbReference type="GO" id="GO:0008641">
    <property type="term" value="F:ubiquitin-like modifier activating enzyme activity"/>
    <property type="evidence" value="ECO:0007669"/>
    <property type="project" value="InterPro"/>
</dbReference>
<evidence type="ECO:0000259" key="6">
    <source>
        <dbReference type="Pfam" id="PF00899"/>
    </source>
</evidence>
<keyword evidence="5" id="KW-0482">Metalloprotease</keyword>
<organism evidence="8 9">
    <name type="scientific">Thalassospira xiamenensis</name>
    <dbReference type="NCBI Taxonomy" id="220697"/>
    <lineage>
        <taxon>Bacteria</taxon>
        <taxon>Pseudomonadati</taxon>
        <taxon>Pseudomonadota</taxon>
        <taxon>Alphaproteobacteria</taxon>
        <taxon>Rhodospirillales</taxon>
        <taxon>Thalassospiraceae</taxon>
        <taxon>Thalassospira</taxon>
    </lineage>
</organism>
<dbReference type="InterPro" id="IPR000594">
    <property type="entry name" value="ThiF_NAD_FAD-bd"/>
</dbReference>
<evidence type="ECO:0000256" key="4">
    <source>
        <dbReference type="ARBA" id="ARBA00022833"/>
    </source>
</evidence>
<protein>
    <submittedName>
        <fullName evidence="8">JAB domain-containing protein</fullName>
    </submittedName>
</protein>
<dbReference type="EMBL" id="OBMM01000013">
    <property type="protein sequence ID" value="SOC31081.1"/>
    <property type="molecule type" value="Genomic_DNA"/>
</dbReference>
<sequence>MAPDFRTAGQNLAEAQLHEIASASDGAIEIVEIQWPTSEDESLVFRVSLDATGYEISDNGFSFRAREPIRISVPARFPIETPSAHFCHTRFKGLPHVQWGSFICLYQATDVEWNISDGMFGFISRLDHWLRDAAKNRLDPNDAPLHPPVAYTNPRAKRIYVDVNPPLASDDDLFWLGAVTLTERNKVCFDVREWISLADEFPREERLAAVILLSQPMPMEYPDTVCGVMIALQDRGVTVEHLLSLLSRFAALQKIDEPLYMLIGAPMRRRAAGEPLRQHLTVWSIAPENVEELRAIAESSLENLEEAWARVIVWATSAKTVWCPVFDNRPEVTYRRDGDTSASWFMGKSVAVLGCGALGSHISEYVARASASTIRLIDNSLVKPGILARQQFSHASVGYSKQSALSVSLAAINPAVEAEHYYADLKKGWPQEIAFEDLDLIIDATASRRVTSALHLSFLDKEAVPPLLRCVLSARAIHGIATFRYPKSQLGPADILRQTKLIASTGHKLDPFFSAFWPTEQTSPAFQPEPGCSEPTFVGSAADVAFFASSFFNFAAQTLQRQPETAVQALFVSNAYLPDGTNHLFSSIVKYQEPICEKDASHGYRVLLSQEARKSIEGEISSNARSGSPKDETGGLLLGEIDDALQTIYIDIATGAPPDSTKTAELFVCGVEGTEVQCEYHATKSGQTTRFVGVWHTHPVSVPRPSDIDLAAIANILHLQKNPPRHVVMLIIGHTTTRPDWRFHLFRRNEFKNSEETR</sequence>
<keyword evidence="2" id="KW-0479">Metal-binding</keyword>
<evidence type="ECO:0000313" key="8">
    <source>
        <dbReference type="EMBL" id="SOC31081.1"/>
    </source>
</evidence>
<dbReference type="AlphaFoldDB" id="A0A285TY64"/>
<evidence type="ECO:0000256" key="5">
    <source>
        <dbReference type="ARBA" id="ARBA00023049"/>
    </source>
</evidence>
<dbReference type="GO" id="GO:0046872">
    <property type="term" value="F:metal ion binding"/>
    <property type="evidence" value="ECO:0007669"/>
    <property type="project" value="UniProtKB-KW"/>
</dbReference>
<dbReference type="Gene3D" id="3.40.140.10">
    <property type="entry name" value="Cytidine Deaminase, domain 2"/>
    <property type="match status" value="1"/>
</dbReference>
<proteinExistence type="predicted"/>
<evidence type="ECO:0000256" key="2">
    <source>
        <dbReference type="ARBA" id="ARBA00022723"/>
    </source>
</evidence>
<evidence type="ECO:0000313" key="9">
    <source>
        <dbReference type="Proteomes" id="UP000219068"/>
    </source>
</evidence>
<dbReference type="GO" id="GO:0006508">
    <property type="term" value="P:proteolysis"/>
    <property type="evidence" value="ECO:0007669"/>
    <property type="project" value="UniProtKB-KW"/>
</dbReference>
<dbReference type="SUPFAM" id="SSF69572">
    <property type="entry name" value="Activating enzymes of the ubiquitin-like proteins"/>
    <property type="match status" value="1"/>
</dbReference>
<dbReference type="Pfam" id="PF00899">
    <property type="entry name" value="ThiF"/>
    <property type="match status" value="1"/>
</dbReference>
<keyword evidence="3" id="KW-0378">Hydrolase</keyword>
<dbReference type="Proteomes" id="UP000219068">
    <property type="component" value="Unassembled WGS sequence"/>
</dbReference>